<dbReference type="InterPro" id="IPR052927">
    <property type="entry name" value="DCC_oxidoreductase"/>
</dbReference>
<gene>
    <name evidence="2" type="ORF">PSNMU_V1.4_AUG-EV-PASAV3_0036210</name>
</gene>
<sequence length="244" mass="27030">MMEGAFFFLLLCLKTLTVPVESFPASSLSHTKISADVTIRRETKIYRAKANDDDVDQSTDSSSLIPTEAVEFDWKAIANHVFDESVESAETLHSKPIILFDGVCNLCNGGVNYAIDHDKNGKFRFASLQSNVAKSLLLRDGKDPFTTSDVVLVTAEKNYYSSEAVARIMASLDLPVLKLLGNLGQITPSFARNFIYKIVSGNRFVLGENDSCRMDFDGEYTWRFVSDPPESISSLTEEDKNAGE</sequence>
<dbReference type="AlphaFoldDB" id="A0A448Z493"/>
<evidence type="ECO:0000313" key="3">
    <source>
        <dbReference type="Proteomes" id="UP000291116"/>
    </source>
</evidence>
<accession>A0A448Z493</accession>
<name>A0A448Z493_9STRA</name>
<feature type="signal peptide" evidence="1">
    <location>
        <begin position="1"/>
        <end position="22"/>
    </location>
</feature>
<dbReference type="Proteomes" id="UP000291116">
    <property type="component" value="Unassembled WGS sequence"/>
</dbReference>
<dbReference type="PANTHER" id="PTHR33639:SF2">
    <property type="entry name" value="DUF393 DOMAIN-CONTAINING PROTEIN"/>
    <property type="match status" value="1"/>
</dbReference>
<keyword evidence="1" id="KW-0732">Signal</keyword>
<dbReference type="GO" id="GO:0015035">
    <property type="term" value="F:protein-disulfide reductase activity"/>
    <property type="evidence" value="ECO:0007669"/>
    <property type="project" value="InterPro"/>
</dbReference>
<dbReference type="OrthoDB" id="410458at2759"/>
<feature type="chain" id="PRO_5019087525" description="Thiol-disulfide oxidoreductase DCC" evidence="1">
    <location>
        <begin position="23"/>
        <end position="244"/>
    </location>
</feature>
<organism evidence="2 3">
    <name type="scientific">Pseudo-nitzschia multistriata</name>
    <dbReference type="NCBI Taxonomy" id="183589"/>
    <lineage>
        <taxon>Eukaryota</taxon>
        <taxon>Sar</taxon>
        <taxon>Stramenopiles</taxon>
        <taxon>Ochrophyta</taxon>
        <taxon>Bacillariophyta</taxon>
        <taxon>Bacillariophyceae</taxon>
        <taxon>Bacillariophycidae</taxon>
        <taxon>Bacillariales</taxon>
        <taxon>Bacillariaceae</taxon>
        <taxon>Pseudo-nitzschia</taxon>
    </lineage>
</organism>
<protein>
    <recommendedName>
        <fullName evidence="4">Thiol-disulfide oxidoreductase DCC</fullName>
    </recommendedName>
</protein>
<reference evidence="2 3" key="1">
    <citation type="submission" date="2019-01" db="EMBL/GenBank/DDBJ databases">
        <authorList>
            <person name="Ferrante I. M."/>
        </authorList>
    </citation>
    <scope>NUCLEOTIDE SEQUENCE [LARGE SCALE GENOMIC DNA]</scope>
    <source>
        <strain evidence="2 3">B856</strain>
    </source>
</reference>
<dbReference type="InterPro" id="IPR007263">
    <property type="entry name" value="DCC1-like"/>
</dbReference>
<dbReference type="EMBL" id="CAACVS010000105">
    <property type="protein sequence ID" value="VEU36848.1"/>
    <property type="molecule type" value="Genomic_DNA"/>
</dbReference>
<evidence type="ECO:0000313" key="2">
    <source>
        <dbReference type="EMBL" id="VEU36848.1"/>
    </source>
</evidence>
<dbReference type="PANTHER" id="PTHR33639">
    <property type="entry name" value="THIOL-DISULFIDE OXIDOREDUCTASE DCC"/>
    <property type="match status" value="1"/>
</dbReference>
<evidence type="ECO:0000256" key="1">
    <source>
        <dbReference type="SAM" id="SignalP"/>
    </source>
</evidence>
<keyword evidence="3" id="KW-1185">Reference proteome</keyword>
<dbReference type="Pfam" id="PF04134">
    <property type="entry name" value="DCC1-like"/>
    <property type="match status" value="1"/>
</dbReference>
<proteinExistence type="predicted"/>
<evidence type="ECO:0008006" key="4">
    <source>
        <dbReference type="Google" id="ProtNLM"/>
    </source>
</evidence>